<comment type="similarity">
    <text evidence="1">Belongs to the bacterial reverse transcriptase family.</text>
</comment>
<evidence type="ECO:0000259" key="2">
    <source>
        <dbReference type="PROSITE" id="PS50878"/>
    </source>
</evidence>
<dbReference type="RefSeq" id="WP_272746002.1">
    <property type="nucleotide sequence ID" value="NZ_JAQQKV010000004.1"/>
</dbReference>
<name>A0ABT5HN59_9CAUL</name>
<dbReference type="InterPro" id="IPR043128">
    <property type="entry name" value="Rev_trsase/Diguanyl_cyclase"/>
</dbReference>
<gene>
    <name evidence="3" type="ORF">PQU98_16190</name>
</gene>
<accession>A0ABT5HN59</accession>
<dbReference type="SUPFAM" id="SSF56672">
    <property type="entry name" value="DNA/RNA polymerases"/>
    <property type="match status" value="1"/>
</dbReference>
<dbReference type="PROSITE" id="PS50878">
    <property type="entry name" value="RT_POL"/>
    <property type="match status" value="1"/>
</dbReference>
<feature type="domain" description="Reverse transcriptase" evidence="2">
    <location>
        <begin position="49"/>
        <end position="287"/>
    </location>
</feature>
<dbReference type="EMBL" id="JAQQKV010000004">
    <property type="protein sequence ID" value="MDC7677684.1"/>
    <property type="molecule type" value="Genomic_DNA"/>
</dbReference>
<keyword evidence="4" id="KW-1185">Reference proteome</keyword>
<keyword evidence="3" id="KW-0808">Transferase</keyword>
<evidence type="ECO:0000313" key="4">
    <source>
        <dbReference type="Proteomes" id="UP001218579"/>
    </source>
</evidence>
<protein>
    <submittedName>
        <fullName evidence="3">Reverse transcriptase domain-containing protein</fullName>
    </submittedName>
</protein>
<dbReference type="PANTHER" id="PTHR34047:SF8">
    <property type="entry name" value="PROTEIN YKFC"/>
    <property type="match status" value="1"/>
</dbReference>
<dbReference type="InterPro" id="IPR051083">
    <property type="entry name" value="GrpII_Intron_Splice-Mob/Def"/>
</dbReference>
<reference evidence="3 4" key="1">
    <citation type="submission" date="2023-01" db="EMBL/GenBank/DDBJ databases">
        <title>Novel species of the genus Asticcacaulis isolated from rivers.</title>
        <authorList>
            <person name="Lu H."/>
        </authorList>
    </citation>
    <scope>NUCLEOTIDE SEQUENCE [LARGE SCALE GENOMIC DNA]</scope>
    <source>
        <strain evidence="3 4">LKC15W</strain>
    </source>
</reference>
<keyword evidence="3" id="KW-0695">RNA-directed DNA polymerase</keyword>
<sequence>MSEYFSKKLIKEVWNHSKDAKRSTAGAPGVDGISALDFKRNLDENIDLIYQEIKTKTFRFNQLRLVKLPKGDDAFRIIAIPTVRDRLVQRVVLHYFSKRPKLSPATEISYGSISGRGVNNALKAAVKFRDEAPIALQTDITKFFDTIDRSKLKKSIPTTICKSVREIILKAIDCEIKTRDSEDSNILYKNEIVTGRGLRQGMPLSPLLSNFFLKKFDSWLLKNETRCVRYVDDICVFKNTEKECLQLLGEMKEKLLKLKLNIPEIEAATKTNIHHKTDVVELLGVEIRYTQKGYGIYPQTKKLPKIQLEFEKIGTVKFCVDNKYTMHRLMQRLDSMADGYRHSLRNVEGTRDYLNTIDSFKDKQKAAFLVEFFGEFLNSLDASGRAILGLDPFSSTQKR</sequence>
<dbReference type="PANTHER" id="PTHR34047">
    <property type="entry name" value="NUCLEAR INTRON MATURASE 1, MITOCHONDRIAL-RELATED"/>
    <property type="match status" value="1"/>
</dbReference>
<keyword evidence="3" id="KW-0548">Nucleotidyltransferase</keyword>
<evidence type="ECO:0000313" key="3">
    <source>
        <dbReference type="EMBL" id="MDC7677684.1"/>
    </source>
</evidence>
<organism evidence="3 4">
    <name type="scientific">Asticcacaulis machinosus</name>
    <dbReference type="NCBI Taxonomy" id="2984211"/>
    <lineage>
        <taxon>Bacteria</taxon>
        <taxon>Pseudomonadati</taxon>
        <taxon>Pseudomonadota</taxon>
        <taxon>Alphaproteobacteria</taxon>
        <taxon>Caulobacterales</taxon>
        <taxon>Caulobacteraceae</taxon>
        <taxon>Asticcacaulis</taxon>
    </lineage>
</organism>
<dbReference type="InterPro" id="IPR000477">
    <property type="entry name" value="RT_dom"/>
</dbReference>
<proteinExistence type="inferred from homology"/>
<dbReference type="GO" id="GO:0003964">
    <property type="term" value="F:RNA-directed DNA polymerase activity"/>
    <property type="evidence" value="ECO:0007669"/>
    <property type="project" value="UniProtKB-KW"/>
</dbReference>
<dbReference type="Pfam" id="PF00078">
    <property type="entry name" value="RVT_1"/>
    <property type="match status" value="1"/>
</dbReference>
<dbReference type="Gene3D" id="3.30.70.270">
    <property type="match status" value="1"/>
</dbReference>
<dbReference type="Proteomes" id="UP001218579">
    <property type="component" value="Unassembled WGS sequence"/>
</dbReference>
<evidence type="ECO:0000256" key="1">
    <source>
        <dbReference type="ARBA" id="ARBA00034120"/>
    </source>
</evidence>
<comment type="caution">
    <text evidence="3">The sequence shown here is derived from an EMBL/GenBank/DDBJ whole genome shotgun (WGS) entry which is preliminary data.</text>
</comment>
<dbReference type="InterPro" id="IPR043502">
    <property type="entry name" value="DNA/RNA_pol_sf"/>
</dbReference>